<dbReference type="PANTHER" id="PTHR11654">
    <property type="entry name" value="OLIGOPEPTIDE TRANSPORTER-RELATED"/>
    <property type="match status" value="1"/>
</dbReference>
<dbReference type="AlphaFoldDB" id="A0A392PI93"/>
<proteinExistence type="predicted"/>
<accession>A0A392PI93</accession>
<dbReference type="InterPro" id="IPR036259">
    <property type="entry name" value="MFS_trans_sf"/>
</dbReference>
<name>A0A392PI93_9FABA</name>
<dbReference type="Proteomes" id="UP000265520">
    <property type="component" value="Unassembled WGS sequence"/>
</dbReference>
<protein>
    <submittedName>
        <fullName evidence="1">Nitrate excretion transporter 1-like</fullName>
    </submittedName>
</protein>
<organism evidence="1 2">
    <name type="scientific">Trifolium medium</name>
    <dbReference type="NCBI Taxonomy" id="97028"/>
    <lineage>
        <taxon>Eukaryota</taxon>
        <taxon>Viridiplantae</taxon>
        <taxon>Streptophyta</taxon>
        <taxon>Embryophyta</taxon>
        <taxon>Tracheophyta</taxon>
        <taxon>Spermatophyta</taxon>
        <taxon>Magnoliopsida</taxon>
        <taxon>eudicotyledons</taxon>
        <taxon>Gunneridae</taxon>
        <taxon>Pentapetalae</taxon>
        <taxon>rosids</taxon>
        <taxon>fabids</taxon>
        <taxon>Fabales</taxon>
        <taxon>Fabaceae</taxon>
        <taxon>Papilionoideae</taxon>
        <taxon>50 kb inversion clade</taxon>
        <taxon>NPAAA clade</taxon>
        <taxon>Hologalegina</taxon>
        <taxon>IRL clade</taxon>
        <taxon>Trifolieae</taxon>
        <taxon>Trifolium</taxon>
    </lineage>
</organism>
<keyword evidence="2" id="KW-1185">Reference proteome</keyword>
<sequence>MVAGLSVASTGIVGNLIVYLISEFNIKSINAAQIVNVVIGSTNLFPIVAAIVADSFFGSFSVAFASSCVALL</sequence>
<comment type="caution">
    <text evidence="1">The sequence shown here is derived from an EMBL/GenBank/DDBJ whole genome shotgun (WGS) entry which is preliminary data.</text>
</comment>
<evidence type="ECO:0000313" key="2">
    <source>
        <dbReference type="Proteomes" id="UP000265520"/>
    </source>
</evidence>
<reference evidence="1 2" key="1">
    <citation type="journal article" date="2018" name="Front. Plant Sci.">
        <title>Red Clover (Trifolium pratense) and Zigzag Clover (T. medium) - A Picture of Genomic Similarities and Differences.</title>
        <authorList>
            <person name="Dluhosova J."/>
            <person name="Istvanek J."/>
            <person name="Nedelnik J."/>
            <person name="Repkova J."/>
        </authorList>
    </citation>
    <scope>NUCLEOTIDE SEQUENCE [LARGE SCALE GENOMIC DNA]</scope>
    <source>
        <strain evidence="2">cv. 10/8</strain>
        <tissue evidence="1">Leaf</tissue>
    </source>
</reference>
<feature type="non-terminal residue" evidence="1">
    <location>
        <position position="72"/>
    </location>
</feature>
<dbReference type="Gene3D" id="1.20.1250.20">
    <property type="entry name" value="MFS general substrate transporter like domains"/>
    <property type="match status" value="1"/>
</dbReference>
<dbReference type="EMBL" id="LXQA010081607">
    <property type="protein sequence ID" value="MCI11813.1"/>
    <property type="molecule type" value="Genomic_DNA"/>
</dbReference>
<evidence type="ECO:0000313" key="1">
    <source>
        <dbReference type="EMBL" id="MCI11813.1"/>
    </source>
</evidence>